<keyword evidence="10 12" id="KW-0808">Transferase</keyword>
<dbReference type="GO" id="GO:0005737">
    <property type="term" value="C:cytoplasm"/>
    <property type="evidence" value="ECO:0007669"/>
    <property type="project" value="UniProtKB-SubCell"/>
</dbReference>
<dbReference type="FunFam" id="3.40.50.2020:FF:000004">
    <property type="entry name" value="Adenine phosphoribosyltransferase"/>
    <property type="match status" value="1"/>
</dbReference>
<comment type="function">
    <text evidence="2 12">Catalyzes a salvage reaction resulting in the formation of AMP, that is energically less costly than de novo synthesis.</text>
</comment>
<dbReference type="AlphaFoldDB" id="A0AAU8DYP7"/>
<evidence type="ECO:0000313" key="14">
    <source>
        <dbReference type="EMBL" id="XCG65998.1"/>
    </source>
</evidence>
<protein>
    <recommendedName>
        <fullName evidence="7 12">Adenine phosphoribosyltransferase</fullName>
        <shortName evidence="12">APRT</shortName>
        <ecNumber evidence="7 12">2.4.2.7</ecNumber>
    </recommendedName>
</protein>
<comment type="pathway">
    <text evidence="4 12">Purine metabolism; AMP biosynthesis via salvage pathway; AMP from adenine: step 1/1.</text>
</comment>
<evidence type="ECO:0000256" key="9">
    <source>
        <dbReference type="ARBA" id="ARBA00022676"/>
    </source>
</evidence>
<dbReference type="RefSeq" id="WP_353651602.1">
    <property type="nucleotide sequence ID" value="NZ_CP159218.1"/>
</dbReference>
<sequence length="169" mass="17644">MIDRLTRLQQDFPVPGVLFRDLTPVFADGVALAELTAGMLELAGPADLYAGLEARGFVFAAAAAATTGRGMLAVRKAGKLPGAVIGEDYDLEYGTARIETHPDDVPTGARIAVLDDVLATGGTAAAAIRLLRRAGAEVTSVTVAIELDALGGRAALREYGIPVRSLRHY</sequence>
<evidence type="ECO:0000256" key="10">
    <source>
        <dbReference type="ARBA" id="ARBA00022679"/>
    </source>
</evidence>
<evidence type="ECO:0000256" key="8">
    <source>
        <dbReference type="ARBA" id="ARBA00022490"/>
    </source>
</evidence>
<evidence type="ECO:0000256" key="11">
    <source>
        <dbReference type="ARBA" id="ARBA00022726"/>
    </source>
</evidence>
<keyword evidence="11 12" id="KW-0660">Purine salvage</keyword>
<dbReference type="Gene3D" id="3.40.50.2020">
    <property type="match status" value="1"/>
</dbReference>
<dbReference type="InterPro" id="IPR029057">
    <property type="entry name" value="PRTase-like"/>
</dbReference>
<dbReference type="GO" id="GO:0006168">
    <property type="term" value="P:adenine salvage"/>
    <property type="evidence" value="ECO:0007669"/>
    <property type="project" value="InterPro"/>
</dbReference>
<gene>
    <name evidence="12" type="primary">apt</name>
    <name evidence="14" type="ORF">ABLG96_19985</name>
</gene>
<dbReference type="Pfam" id="PF00156">
    <property type="entry name" value="Pribosyltran"/>
    <property type="match status" value="1"/>
</dbReference>
<evidence type="ECO:0000256" key="2">
    <source>
        <dbReference type="ARBA" id="ARBA00003968"/>
    </source>
</evidence>
<evidence type="ECO:0000256" key="5">
    <source>
        <dbReference type="ARBA" id="ARBA00008391"/>
    </source>
</evidence>
<comment type="subunit">
    <text evidence="6 12">Homodimer.</text>
</comment>
<evidence type="ECO:0000256" key="1">
    <source>
        <dbReference type="ARBA" id="ARBA00000868"/>
    </source>
</evidence>
<dbReference type="PANTHER" id="PTHR32315">
    <property type="entry name" value="ADENINE PHOSPHORIBOSYLTRANSFERASE"/>
    <property type="match status" value="1"/>
</dbReference>
<dbReference type="InterPro" id="IPR050054">
    <property type="entry name" value="UPRTase/APRTase"/>
</dbReference>
<evidence type="ECO:0000256" key="4">
    <source>
        <dbReference type="ARBA" id="ARBA00004659"/>
    </source>
</evidence>
<proteinExistence type="inferred from homology"/>
<dbReference type="CDD" id="cd06223">
    <property type="entry name" value="PRTases_typeI"/>
    <property type="match status" value="1"/>
</dbReference>
<evidence type="ECO:0000256" key="12">
    <source>
        <dbReference type="HAMAP-Rule" id="MF_00004"/>
    </source>
</evidence>
<feature type="domain" description="Phosphoribosyltransferase" evidence="13">
    <location>
        <begin position="50"/>
        <end position="144"/>
    </location>
</feature>
<keyword evidence="8 12" id="KW-0963">Cytoplasm</keyword>
<comment type="catalytic activity">
    <reaction evidence="1 12">
        <text>AMP + diphosphate = 5-phospho-alpha-D-ribose 1-diphosphate + adenine</text>
        <dbReference type="Rhea" id="RHEA:16609"/>
        <dbReference type="ChEBI" id="CHEBI:16708"/>
        <dbReference type="ChEBI" id="CHEBI:33019"/>
        <dbReference type="ChEBI" id="CHEBI:58017"/>
        <dbReference type="ChEBI" id="CHEBI:456215"/>
        <dbReference type="EC" id="2.4.2.7"/>
    </reaction>
</comment>
<evidence type="ECO:0000256" key="6">
    <source>
        <dbReference type="ARBA" id="ARBA00011738"/>
    </source>
</evidence>
<dbReference type="PANTHER" id="PTHR32315:SF3">
    <property type="entry name" value="ADENINE PHOSPHORIBOSYLTRANSFERASE"/>
    <property type="match status" value="1"/>
</dbReference>
<dbReference type="GO" id="GO:0003999">
    <property type="term" value="F:adenine phosphoribosyltransferase activity"/>
    <property type="evidence" value="ECO:0007669"/>
    <property type="project" value="UniProtKB-UniRule"/>
</dbReference>
<comment type="similarity">
    <text evidence="5 12">Belongs to the purine/pyrimidine phosphoribosyltransferase family.</text>
</comment>
<dbReference type="NCBIfam" id="NF002636">
    <property type="entry name" value="PRK02304.1-5"/>
    <property type="match status" value="1"/>
</dbReference>
<reference evidence="14" key="1">
    <citation type="submission" date="2024-05" db="EMBL/GenBank/DDBJ databases">
        <authorList>
            <person name="Cai S.Y."/>
            <person name="Jin L.M."/>
            <person name="Li H.R."/>
        </authorList>
    </citation>
    <scope>NUCLEOTIDE SEQUENCE</scope>
    <source>
        <strain evidence="14">A5-74</strain>
    </source>
</reference>
<accession>A0AAU8DYP7</accession>
<keyword evidence="9 12" id="KW-0328">Glycosyltransferase</keyword>
<dbReference type="EMBL" id="CP159218">
    <property type="protein sequence ID" value="XCG65998.1"/>
    <property type="molecule type" value="Genomic_DNA"/>
</dbReference>
<dbReference type="GO" id="GO:0002055">
    <property type="term" value="F:adenine binding"/>
    <property type="evidence" value="ECO:0007669"/>
    <property type="project" value="TreeGrafter"/>
</dbReference>
<dbReference type="EC" id="2.4.2.7" evidence="7 12"/>
<dbReference type="InterPro" id="IPR000836">
    <property type="entry name" value="PRTase_dom"/>
</dbReference>
<evidence type="ECO:0000259" key="13">
    <source>
        <dbReference type="Pfam" id="PF00156"/>
    </source>
</evidence>
<dbReference type="InterPro" id="IPR005764">
    <property type="entry name" value="Ade_phspho_trans"/>
</dbReference>
<comment type="subcellular location">
    <subcellularLocation>
        <location evidence="3 12">Cytoplasm</location>
    </subcellularLocation>
</comment>
<dbReference type="GO" id="GO:0016208">
    <property type="term" value="F:AMP binding"/>
    <property type="evidence" value="ECO:0007669"/>
    <property type="project" value="TreeGrafter"/>
</dbReference>
<organism evidence="14">
    <name type="scientific">Nakamurella sp. A5-74</name>
    <dbReference type="NCBI Taxonomy" id="3158264"/>
    <lineage>
        <taxon>Bacteria</taxon>
        <taxon>Bacillati</taxon>
        <taxon>Actinomycetota</taxon>
        <taxon>Actinomycetes</taxon>
        <taxon>Nakamurellales</taxon>
        <taxon>Nakamurellaceae</taxon>
        <taxon>Nakamurella</taxon>
    </lineage>
</organism>
<name>A0AAU8DYP7_9ACTN</name>
<dbReference type="GO" id="GO:0006166">
    <property type="term" value="P:purine ribonucleoside salvage"/>
    <property type="evidence" value="ECO:0007669"/>
    <property type="project" value="UniProtKB-KW"/>
</dbReference>
<dbReference type="HAMAP" id="MF_00004">
    <property type="entry name" value="Aden_phosphoribosyltr"/>
    <property type="match status" value="1"/>
</dbReference>
<evidence type="ECO:0000256" key="7">
    <source>
        <dbReference type="ARBA" id="ARBA00011893"/>
    </source>
</evidence>
<dbReference type="SUPFAM" id="SSF53271">
    <property type="entry name" value="PRTase-like"/>
    <property type="match status" value="1"/>
</dbReference>
<evidence type="ECO:0000256" key="3">
    <source>
        <dbReference type="ARBA" id="ARBA00004496"/>
    </source>
</evidence>
<dbReference type="GO" id="GO:0044209">
    <property type="term" value="P:AMP salvage"/>
    <property type="evidence" value="ECO:0007669"/>
    <property type="project" value="UniProtKB-UniRule"/>
</dbReference>